<dbReference type="EMBL" id="CP000083">
    <property type="protein sequence ID" value="AAZ27359.1"/>
    <property type="molecule type" value="Genomic_DNA"/>
</dbReference>
<dbReference type="PANTHER" id="PTHR34598:SF3">
    <property type="entry name" value="OXIDOREDUCTASE AN1597"/>
    <property type="match status" value="1"/>
</dbReference>
<dbReference type="AlphaFoldDB" id="Q47ZG4"/>
<reference evidence="1" key="1">
    <citation type="journal article" date="2005" name="Proc. Natl. Acad. Sci. U.S.A.">
        <title>The psychrophilic lifestyle as revealed by the genome sequence of Colwellia psychrerythraea 34H through genomic and proteomic analyses.</title>
        <authorList>
            <person name="Methe B.A."/>
            <person name="Nelson K.E."/>
            <person name="Deming J.W."/>
            <person name="Momen B."/>
            <person name="Melamud E."/>
            <person name="Zhang X."/>
            <person name="Moult J."/>
            <person name="Madupu R."/>
            <person name="Nelson W.C."/>
            <person name="Dodson R.J."/>
            <person name="Brinkac L.M."/>
            <person name="Daugherty S.C."/>
            <person name="Durkin A.S."/>
            <person name="DeBoy R.T."/>
            <person name="Kolonay J.F."/>
            <person name="Sullivan S.A."/>
            <person name="Zhou L."/>
            <person name="Davidsen T.M."/>
            <person name="Wu M."/>
            <person name="Huston A.L."/>
            <person name="Lewis M."/>
            <person name="Weaver B."/>
            <person name="Weidman J.F."/>
            <person name="Khouri H."/>
            <person name="Utterback T.R."/>
            <person name="Feldblyum T.V."/>
            <person name="Fraser C.M."/>
        </authorList>
    </citation>
    <scope>NUCLEOTIDE SEQUENCE [LARGE SCALE GENOMIC DNA]</scope>
    <source>
        <strain evidence="1">34H</strain>
    </source>
</reference>
<dbReference type="RefSeq" id="WP_011043895.1">
    <property type="nucleotide sequence ID" value="NC_003910.7"/>
</dbReference>
<accession>Q47ZG4</accession>
<name>Q47ZG4_COLP3</name>
<dbReference type="SMR" id="Q47ZG4"/>
<evidence type="ECO:0000313" key="1">
    <source>
        <dbReference type="EMBL" id="AAZ27359.1"/>
    </source>
</evidence>
<evidence type="ECO:0008006" key="3">
    <source>
        <dbReference type="Google" id="ProtNLM"/>
    </source>
</evidence>
<evidence type="ECO:0000313" key="2">
    <source>
        <dbReference type="Proteomes" id="UP000000547"/>
    </source>
</evidence>
<dbReference type="InterPro" id="IPR044053">
    <property type="entry name" value="AsaB-like"/>
</dbReference>
<dbReference type="KEGG" id="cps:CPS_3108"/>
<dbReference type="PANTHER" id="PTHR34598">
    <property type="entry name" value="BLL6449 PROTEIN"/>
    <property type="match status" value="1"/>
</dbReference>
<dbReference type="STRING" id="167879.CPS_3108"/>
<sequence>MLLNAVNQNQPTIAAEINYIKPNIQATFDLSTSKKSADTLTEQVDKRVVEITDARLLAKTATLKEDGFGLVANKYHMADYFDDAMVSTELYPQIIKHLMSLTNASKGVVFDHTIRSVEDKLHRAEKRSPIHTVHNDYVASSAQHRLHIELEKQGLKASDYHRYQFINTWIPLVDVVLDSPLAFADMRSVTSEQSHLLQVAYPDRVGEIEGFSYNPNNRWFYFSRMTSKEQLNFKVFDSDKSNAVNRTPHSAFLLPSVAENVQSRVSIELRTILLFNK</sequence>
<dbReference type="NCBIfam" id="NF041278">
    <property type="entry name" value="CmcJ_NvfI_EfuI"/>
    <property type="match status" value="1"/>
</dbReference>
<dbReference type="GO" id="GO:0016491">
    <property type="term" value="F:oxidoreductase activity"/>
    <property type="evidence" value="ECO:0007669"/>
    <property type="project" value="InterPro"/>
</dbReference>
<dbReference type="HOGENOM" id="CLU_042688_2_0_6"/>
<organism evidence="1 2">
    <name type="scientific">Colwellia psychrerythraea (strain 34H / ATCC BAA-681)</name>
    <name type="common">Vibrio psychroerythus</name>
    <dbReference type="NCBI Taxonomy" id="167879"/>
    <lineage>
        <taxon>Bacteria</taxon>
        <taxon>Pseudomonadati</taxon>
        <taxon>Pseudomonadota</taxon>
        <taxon>Gammaproteobacteria</taxon>
        <taxon>Alteromonadales</taxon>
        <taxon>Colwelliaceae</taxon>
        <taxon>Colwellia</taxon>
    </lineage>
</organism>
<protein>
    <recommendedName>
        <fullName evidence="3">Methyltransferase</fullName>
    </recommendedName>
</protein>
<gene>
    <name evidence="1" type="ordered locus">CPS_3108</name>
</gene>
<dbReference type="Proteomes" id="UP000000547">
    <property type="component" value="Chromosome"/>
</dbReference>
<proteinExistence type="predicted"/>